<evidence type="ECO:0000256" key="3">
    <source>
        <dbReference type="ARBA" id="ARBA00029540"/>
    </source>
</evidence>
<evidence type="ECO:0000256" key="2">
    <source>
        <dbReference type="ARBA" id="ARBA00023125"/>
    </source>
</evidence>
<evidence type="ECO:0000313" key="6">
    <source>
        <dbReference type="Proteomes" id="UP001446205"/>
    </source>
</evidence>
<dbReference type="InterPro" id="IPR002197">
    <property type="entry name" value="HTH_Fis"/>
</dbReference>
<dbReference type="InterPro" id="IPR009057">
    <property type="entry name" value="Homeodomain-like_sf"/>
</dbReference>
<reference evidence="5 6" key="1">
    <citation type="submission" date="2024-04" db="EMBL/GenBank/DDBJ databases">
        <authorList>
            <person name="Abashina T."/>
            <person name="Shaikin A."/>
        </authorList>
    </citation>
    <scope>NUCLEOTIDE SEQUENCE [LARGE SCALE GENOMIC DNA]</scope>
    <source>
        <strain evidence="5 6">AAFK</strain>
    </source>
</reference>
<protein>
    <recommendedName>
        <fullName evidence="3">Putative Fis-like DNA-binding protein</fullName>
    </recommendedName>
</protein>
<dbReference type="EMBL" id="JBBPCO010000016">
    <property type="protein sequence ID" value="MEK8090787.1"/>
    <property type="molecule type" value="Genomic_DNA"/>
</dbReference>
<comment type="similarity">
    <text evidence="1">Belongs to the transcriptional regulatory Fis family.</text>
</comment>
<dbReference type="PANTHER" id="PTHR47918">
    <property type="entry name" value="DNA-BINDING PROTEIN FIS"/>
    <property type="match status" value="1"/>
</dbReference>
<keyword evidence="2" id="KW-0238">DNA-binding</keyword>
<keyword evidence="6" id="KW-1185">Reference proteome</keyword>
<feature type="domain" description="DNA binding HTH" evidence="4">
    <location>
        <begin position="46"/>
        <end position="86"/>
    </location>
</feature>
<dbReference type="InterPro" id="IPR050207">
    <property type="entry name" value="Trans_regulatory_Fis"/>
</dbReference>
<dbReference type="InterPro" id="IPR005412">
    <property type="entry name" value="Fis_DNA-bd"/>
</dbReference>
<dbReference type="PIRSF" id="PIRSF002097">
    <property type="entry name" value="DNA-binding_Fis"/>
    <property type="match status" value="1"/>
</dbReference>
<proteinExistence type="inferred from homology"/>
<dbReference type="SUPFAM" id="SSF46689">
    <property type="entry name" value="Homeodomain-like"/>
    <property type="match status" value="1"/>
</dbReference>
<evidence type="ECO:0000256" key="1">
    <source>
        <dbReference type="ARBA" id="ARBA00008559"/>
    </source>
</evidence>
<dbReference type="RefSeq" id="WP_341371842.1">
    <property type="nucleotide sequence ID" value="NZ_JBBPCO010000016.1"/>
</dbReference>
<gene>
    <name evidence="5" type="ORF">WOB96_13600</name>
</gene>
<comment type="caution">
    <text evidence="5">The sequence shown here is derived from an EMBL/GenBank/DDBJ whole genome shotgun (WGS) entry which is preliminary data.</text>
</comment>
<name>A0ABU9DB86_9PROT</name>
<sequence>MLNIIELSTEDADNRTPSLAECVQQAIARYLADLGETTPSNLYALTLQEVERPLLLEVLRRCNGHRGMAAQWLGINRNTLRKKLQEHGLDDSDLHMPEQIP</sequence>
<dbReference type="Gene3D" id="1.10.10.60">
    <property type="entry name" value="Homeodomain-like"/>
    <property type="match status" value="1"/>
</dbReference>
<dbReference type="Proteomes" id="UP001446205">
    <property type="component" value="Unassembled WGS sequence"/>
</dbReference>
<organism evidence="5 6">
    <name type="scientific">Thermithiobacillus plumbiphilus</name>
    <dbReference type="NCBI Taxonomy" id="1729899"/>
    <lineage>
        <taxon>Bacteria</taxon>
        <taxon>Pseudomonadati</taxon>
        <taxon>Pseudomonadota</taxon>
        <taxon>Acidithiobacillia</taxon>
        <taxon>Acidithiobacillales</taxon>
        <taxon>Thermithiobacillaceae</taxon>
        <taxon>Thermithiobacillus</taxon>
    </lineage>
</organism>
<evidence type="ECO:0000313" key="5">
    <source>
        <dbReference type="EMBL" id="MEK8090787.1"/>
    </source>
</evidence>
<dbReference type="PANTHER" id="PTHR47918:SF1">
    <property type="entry name" value="DNA-BINDING PROTEIN FIS"/>
    <property type="match status" value="1"/>
</dbReference>
<dbReference type="Pfam" id="PF02954">
    <property type="entry name" value="HTH_8"/>
    <property type="match status" value="1"/>
</dbReference>
<accession>A0ABU9DB86</accession>
<evidence type="ECO:0000259" key="4">
    <source>
        <dbReference type="Pfam" id="PF02954"/>
    </source>
</evidence>
<dbReference type="PRINTS" id="PR01590">
    <property type="entry name" value="HTHFIS"/>
</dbReference>